<organism evidence="2 3">
    <name type="scientific">Streptococcus salivarius</name>
    <dbReference type="NCBI Taxonomy" id="1304"/>
    <lineage>
        <taxon>Bacteria</taxon>
        <taxon>Bacillati</taxon>
        <taxon>Bacillota</taxon>
        <taxon>Bacilli</taxon>
        <taxon>Lactobacillales</taxon>
        <taxon>Streptococcaceae</taxon>
        <taxon>Streptococcus</taxon>
    </lineage>
</organism>
<evidence type="ECO:0000313" key="2">
    <source>
        <dbReference type="EMBL" id="QMI50532.1"/>
    </source>
</evidence>
<dbReference type="EMBL" id="CP054153">
    <property type="protein sequence ID" value="QMI50532.1"/>
    <property type="molecule type" value="Genomic_DNA"/>
</dbReference>
<proteinExistence type="predicted"/>
<keyword evidence="1" id="KW-0812">Transmembrane</keyword>
<keyword evidence="1" id="KW-1133">Transmembrane helix</keyword>
<feature type="transmembrane region" description="Helical" evidence="1">
    <location>
        <begin position="45"/>
        <end position="72"/>
    </location>
</feature>
<reference evidence="2 3" key="1">
    <citation type="journal article" date="2020" name="Microbiol. Resour. Announc.">
        <title>Complete Genome Sequence of Streptococcus salivarius DB-B5, a Novel Probiotic Candidate Isolated from the Supragingival Plaque of a Healthy Female Subject.</title>
        <authorList>
            <person name="Fields F.R."/>
            <person name="Li X."/>
            <person name="Navarre W.W."/>
            <person name="Naito M."/>
        </authorList>
    </citation>
    <scope>NUCLEOTIDE SEQUENCE [LARGE SCALE GENOMIC DNA]</scope>
    <source>
        <strain evidence="2 3">DB-B5</strain>
    </source>
</reference>
<sequence length="78" mass="9217">MLQFIKKNKTNFIWVFTFGLMGLILKPLVNLLVSLSNKFPWVTRMLLFLLLVATYFIYKHPLYIILIAILLAEPFIEE</sequence>
<accession>A0A7L6WJV6</accession>
<protein>
    <submittedName>
        <fullName evidence="2">Uncharacterized protein</fullName>
    </submittedName>
</protein>
<name>A0A7L6WJV6_STRSL</name>
<dbReference type="Proteomes" id="UP000516705">
    <property type="component" value="Chromosome"/>
</dbReference>
<feature type="transmembrane region" description="Helical" evidence="1">
    <location>
        <begin position="12"/>
        <end position="33"/>
    </location>
</feature>
<dbReference type="RefSeq" id="WP_181671011.1">
    <property type="nucleotide sequence ID" value="NZ_CP054153.1"/>
</dbReference>
<evidence type="ECO:0000313" key="3">
    <source>
        <dbReference type="Proteomes" id="UP000516705"/>
    </source>
</evidence>
<dbReference type="AlphaFoldDB" id="A0A7L6WJV6"/>
<evidence type="ECO:0000256" key="1">
    <source>
        <dbReference type="SAM" id="Phobius"/>
    </source>
</evidence>
<gene>
    <name evidence="2" type="ORF">HRE60_02375</name>
</gene>
<keyword evidence="1" id="KW-0472">Membrane</keyword>